<evidence type="ECO:0000313" key="9">
    <source>
        <dbReference type="Proteomes" id="UP000243459"/>
    </source>
</evidence>
<organism evidence="8 9">
    <name type="scientific">Asparagus officinalis</name>
    <name type="common">Garden asparagus</name>
    <dbReference type="NCBI Taxonomy" id="4686"/>
    <lineage>
        <taxon>Eukaryota</taxon>
        <taxon>Viridiplantae</taxon>
        <taxon>Streptophyta</taxon>
        <taxon>Embryophyta</taxon>
        <taxon>Tracheophyta</taxon>
        <taxon>Spermatophyta</taxon>
        <taxon>Magnoliopsida</taxon>
        <taxon>Liliopsida</taxon>
        <taxon>Asparagales</taxon>
        <taxon>Asparagaceae</taxon>
        <taxon>Asparagoideae</taxon>
        <taxon>Asparagus</taxon>
    </lineage>
</organism>
<dbReference type="GO" id="GO:0000139">
    <property type="term" value="C:Golgi membrane"/>
    <property type="evidence" value="ECO:0007669"/>
    <property type="project" value="UniProtKB-SubCell"/>
</dbReference>
<dbReference type="PANTHER" id="PTHR11062">
    <property type="entry name" value="EXOSTOSIN HEPARAN SULFATE GLYCOSYLTRANSFERASE -RELATED"/>
    <property type="match status" value="1"/>
</dbReference>
<dbReference type="Gramene" id="ONK73873">
    <property type="protein sequence ID" value="ONK73873"/>
    <property type="gene ID" value="A4U43_C03F450"/>
</dbReference>
<evidence type="ECO:0000313" key="8">
    <source>
        <dbReference type="EMBL" id="ONK73873.1"/>
    </source>
</evidence>
<dbReference type="InterPro" id="IPR040911">
    <property type="entry name" value="Exostosin_GT47"/>
</dbReference>
<evidence type="ECO:0000256" key="4">
    <source>
        <dbReference type="ARBA" id="ARBA00022968"/>
    </source>
</evidence>
<dbReference type="GO" id="GO:0016757">
    <property type="term" value="F:glycosyltransferase activity"/>
    <property type="evidence" value="ECO:0007669"/>
    <property type="project" value="UniProtKB-KW"/>
</dbReference>
<dbReference type="EMBL" id="CM007383">
    <property type="protein sequence ID" value="ONK73873.1"/>
    <property type="molecule type" value="Genomic_DNA"/>
</dbReference>
<dbReference type="OrthoDB" id="1924787at2759"/>
<protein>
    <recommendedName>
        <fullName evidence="7">Exostosin GT47 domain-containing protein</fullName>
    </recommendedName>
</protein>
<feature type="region of interest" description="Disordered" evidence="6">
    <location>
        <begin position="64"/>
        <end position="90"/>
    </location>
</feature>
<comment type="subcellular location">
    <subcellularLocation>
        <location evidence="1">Golgi apparatus membrane</location>
        <topology evidence="1">Single-pass type II membrane protein</topology>
    </subcellularLocation>
</comment>
<dbReference type="AlphaFoldDB" id="A0A5P1F806"/>
<evidence type="ECO:0000256" key="2">
    <source>
        <dbReference type="ARBA" id="ARBA00010271"/>
    </source>
</evidence>
<sequence length="477" mass="54528">MSERKMQPFSFFETRRLLFCVVSFSVFLLFFSCFTLLKSSNSNSLIPDSVLLLMLPNNTLASNARRIDRKHPPTTAPQGVRGNSGAQREKTTCDVSEAGLKVYMYDLPPEFHFGLLDWKGTRRNQIWPDVGNLDGIPRYPGGLNVQHSVEYWLTLDLLASNAPSIVRPCTTIRVNDSREADVFFVPFFSSVSYNRHSKLRGREKISRNNFLQDKLVKFLVKREEWKRWGGKDHIILAHHPNSMLEARNKLGSAMFLLADFGRYPVEIANIKKDIVAPYVHVVNSVGKDSAPFEDRPTLVYFQGAIVRKDGGMIRQELYQLLKDEKDVHFTYGSARGGGIKQAGQGMASSKFCLNIAGDTPSSNRLFDAIVSHCVPVIISDDIELPFEDILDYSEFSVFVRASDSVKKGFLVKLLRGIDRDEWIKMWKRLQQIAHHFEYQYPSTEGDAVQMIWQAVARKLSPLRLKLNKERRYSHDHD</sequence>
<keyword evidence="3" id="KW-0808">Transferase</keyword>
<keyword evidence="5" id="KW-0333">Golgi apparatus</keyword>
<evidence type="ECO:0000256" key="3">
    <source>
        <dbReference type="ARBA" id="ARBA00022676"/>
    </source>
</evidence>
<gene>
    <name evidence="8" type="ORF">A4U43_C03F450</name>
</gene>
<proteinExistence type="inferred from homology"/>
<comment type="similarity">
    <text evidence="2">Belongs to the glycosyltransferase 47 family.</text>
</comment>
<keyword evidence="9" id="KW-1185">Reference proteome</keyword>
<evidence type="ECO:0000259" key="7">
    <source>
        <dbReference type="Pfam" id="PF03016"/>
    </source>
</evidence>
<evidence type="ECO:0000256" key="1">
    <source>
        <dbReference type="ARBA" id="ARBA00004323"/>
    </source>
</evidence>
<evidence type="ECO:0000256" key="6">
    <source>
        <dbReference type="SAM" id="MobiDB-lite"/>
    </source>
</evidence>
<accession>A0A5P1F806</accession>
<dbReference type="Proteomes" id="UP000243459">
    <property type="component" value="Chromosome 3"/>
</dbReference>
<name>A0A5P1F806_ASPOF</name>
<dbReference type="OMA" id="DDRHNTG"/>
<dbReference type="Pfam" id="PF03016">
    <property type="entry name" value="Exostosin_GT47"/>
    <property type="match status" value="1"/>
</dbReference>
<feature type="domain" description="Exostosin GT47" evidence="7">
    <location>
        <begin position="97"/>
        <end position="412"/>
    </location>
</feature>
<dbReference type="PROSITE" id="PS51257">
    <property type="entry name" value="PROKAR_LIPOPROTEIN"/>
    <property type="match status" value="1"/>
</dbReference>
<evidence type="ECO:0000256" key="5">
    <source>
        <dbReference type="ARBA" id="ARBA00023034"/>
    </source>
</evidence>
<reference evidence="9" key="1">
    <citation type="journal article" date="2017" name="Nat. Commun.">
        <title>The asparagus genome sheds light on the origin and evolution of a young Y chromosome.</title>
        <authorList>
            <person name="Harkess A."/>
            <person name="Zhou J."/>
            <person name="Xu C."/>
            <person name="Bowers J.E."/>
            <person name="Van der Hulst R."/>
            <person name="Ayyampalayam S."/>
            <person name="Mercati F."/>
            <person name="Riccardi P."/>
            <person name="McKain M.R."/>
            <person name="Kakrana A."/>
            <person name="Tang H."/>
            <person name="Ray J."/>
            <person name="Groenendijk J."/>
            <person name="Arikit S."/>
            <person name="Mathioni S.M."/>
            <person name="Nakano M."/>
            <person name="Shan H."/>
            <person name="Telgmann-Rauber A."/>
            <person name="Kanno A."/>
            <person name="Yue Z."/>
            <person name="Chen H."/>
            <person name="Li W."/>
            <person name="Chen Y."/>
            <person name="Xu X."/>
            <person name="Zhang Y."/>
            <person name="Luo S."/>
            <person name="Chen H."/>
            <person name="Gao J."/>
            <person name="Mao Z."/>
            <person name="Pires J.C."/>
            <person name="Luo M."/>
            <person name="Kudrna D."/>
            <person name="Wing R.A."/>
            <person name="Meyers B.C."/>
            <person name="Yi K."/>
            <person name="Kong H."/>
            <person name="Lavrijsen P."/>
            <person name="Sunseri F."/>
            <person name="Falavigna A."/>
            <person name="Ye Y."/>
            <person name="Leebens-Mack J.H."/>
            <person name="Chen G."/>
        </authorList>
    </citation>
    <scope>NUCLEOTIDE SEQUENCE [LARGE SCALE GENOMIC DNA]</scope>
    <source>
        <strain evidence="9">cv. DH0086</strain>
    </source>
</reference>
<dbReference type="InterPro" id="IPR004263">
    <property type="entry name" value="Exostosin"/>
</dbReference>
<keyword evidence="4" id="KW-0735">Signal-anchor</keyword>
<dbReference type="PANTHER" id="PTHR11062:SF249">
    <property type="entry name" value="OS08G0438600 PROTEIN"/>
    <property type="match status" value="1"/>
</dbReference>
<keyword evidence="3" id="KW-0328">Glycosyltransferase</keyword>
<keyword evidence="4" id="KW-0812">Transmembrane</keyword>